<accession>A0A151M2Y3</accession>
<feature type="region of interest" description="Disordered" evidence="1">
    <location>
        <begin position="1"/>
        <end position="20"/>
    </location>
</feature>
<sequence length="90" mass="9827">MDCAQQLQHPDRSHTANKDSIYNQILRKEEIDTMDLYVTKASGCRGETKGQQRCWVKDTTTQHQGTPDVLASPEAHEGSDAPCPVVGGSG</sequence>
<proteinExistence type="predicted"/>
<organism evidence="2 3">
    <name type="scientific">Alligator mississippiensis</name>
    <name type="common">American alligator</name>
    <dbReference type="NCBI Taxonomy" id="8496"/>
    <lineage>
        <taxon>Eukaryota</taxon>
        <taxon>Metazoa</taxon>
        <taxon>Chordata</taxon>
        <taxon>Craniata</taxon>
        <taxon>Vertebrata</taxon>
        <taxon>Euteleostomi</taxon>
        <taxon>Archelosauria</taxon>
        <taxon>Archosauria</taxon>
        <taxon>Crocodylia</taxon>
        <taxon>Alligatoridae</taxon>
        <taxon>Alligatorinae</taxon>
        <taxon>Alligator</taxon>
    </lineage>
</organism>
<comment type="caution">
    <text evidence="2">The sequence shown here is derived from an EMBL/GenBank/DDBJ whole genome shotgun (WGS) entry which is preliminary data.</text>
</comment>
<gene>
    <name evidence="2" type="ORF">Y1Q_0018859</name>
</gene>
<dbReference type="Proteomes" id="UP000050525">
    <property type="component" value="Unassembled WGS sequence"/>
</dbReference>
<evidence type="ECO:0000313" key="2">
    <source>
        <dbReference type="EMBL" id="KYO18874.1"/>
    </source>
</evidence>
<name>A0A151M2Y3_ALLMI</name>
<dbReference type="AlphaFoldDB" id="A0A151M2Y3"/>
<keyword evidence="3" id="KW-1185">Reference proteome</keyword>
<dbReference type="EMBL" id="AKHW03006769">
    <property type="protein sequence ID" value="KYO18874.1"/>
    <property type="molecule type" value="Genomic_DNA"/>
</dbReference>
<evidence type="ECO:0000313" key="3">
    <source>
        <dbReference type="Proteomes" id="UP000050525"/>
    </source>
</evidence>
<protein>
    <submittedName>
        <fullName evidence="2">Uncharacterized protein</fullName>
    </submittedName>
</protein>
<evidence type="ECO:0000256" key="1">
    <source>
        <dbReference type="SAM" id="MobiDB-lite"/>
    </source>
</evidence>
<reference evidence="2 3" key="1">
    <citation type="journal article" date="2012" name="Genome Biol.">
        <title>Sequencing three crocodilian genomes to illuminate the evolution of archosaurs and amniotes.</title>
        <authorList>
            <person name="St John J.A."/>
            <person name="Braun E.L."/>
            <person name="Isberg S.R."/>
            <person name="Miles L.G."/>
            <person name="Chong A.Y."/>
            <person name="Gongora J."/>
            <person name="Dalzell P."/>
            <person name="Moran C."/>
            <person name="Bed'hom B."/>
            <person name="Abzhanov A."/>
            <person name="Burgess S.C."/>
            <person name="Cooksey A.M."/>
            <person name="Castoe T.A."/>
            <person name="Crawford N.G."/>
            <person name="Densmore L.D."/>
            <person name="Drew J.C."/>
            <person name="Edwards S.V."/>
            <person name="Faircloth B.C."/>
            <person name="Fujita M.K."/>
            <person name="Greenwold M.J."/>
            <person name="Hoffmann F.G."/>
            <person name="Howard J.M."/>
            <person name="Iguchi T."/>
            <person name="Janes D.E."/>
            <person name="Khan S.Y."/>
            <person name="Kohno S."/>
            <person name="de Koning A.J."/>
            <person name="Lance S.L."/>
            <person name="McCarthy F.M."/>
            <person name="McCormack J.E."/>
            <person name="Merchant M.E."/>
            <person name="Peterson D.G."/>
            <person name="Pollock D.D."/>
            <person name="Pourmand N."/>
            <person name="Raney B.J."/>
            <person name="Roessler K.A."/>
            <person name="Sanford J.R."/>
            <person name="Sawyer R.H."/>
            <person name="Schmidt C.J."/>
            <person name="Triplett E.W."/>
            <person name="Tuberville T.D."/>
            <person name="Venegas-Anaya M."/>
            <person name="Howard J.T."/>
            <person name="Jarvis E.D."/>
            <person name="Guillette L.J.Jr."/>
            <person name="Glenn T.C."/>
            <person name="Green R.E."/>
            <person name="Ray D.A."/>
        </authorList>
    </citation>
    <scope>NUCLEOTIDE SEQUENCE [LARGE SCALE GENOMIC DNA]</scope>
    <source>
        <strain evidence="2">KSC_2009_1</strain>
    </source>
</reference>
<feature type="region of interest" description="Disordered" evidence="1">
    <location>
        <begin position="60"/>
        <end position="90"/>
    </location>
</feature>